<evidence type="ECO:0000313" key="4">
    <source>
        <dbReference type="EMBL" id="CAF0833043.1"/>
    </source>
</evidence>
<evidence type="ECO:0000256" key="2">
    <source>
        <dbReference type="PROSITE-ProRule" id="PRU00504"/>
    </source>
</evidence>
<organism evidence="3 5">
    <name type="scientific">Adineta steineri</name>
    <dbReference type="NCBI Taxonomy" id="433720"/>
    <lineage>
        <taxon>Eukaryota</taxon>
        <taxon>Metazoa</taxon>
        <taxon>Spiralia</taxon>
        <taxon>Gnathifera</taxon>
        <taxon>Rotifera</taxon>
        <taxon>Eurotatoria</taxon>
        <taxon>Bdelloidea</taxon>
        <taxon>Adinetida</taxon>
        <taxon>Adinetidae</taxon>
        <taxon>Adineta</taxon>
    </lineage>
</organism>
<protein>
    <recommendedName>
        <fullName evidence="6">NHL repeat containing protein</fullName>
    </recommendedName>
</protein>
<dbReference type="OrthoDB" id="6265224at2759"/>
<proteinExistence type="predicted"/>
<dbReference type="Proteomes" id="UP000663891">
    <property type="component" value="Unassembled WGS sequence"/>
</dbReference>
<reference evidence="3" key="1">
    <citation type="submission" date="2021-02" db="EMBL/GenBank/DDBJ databases">
        <authorList>
            <person name="Nowell W R."/>
        </authorList>
    </citation>
    <scope>NUCLEOTIDE SEQUENCE</scope>
</reference>
<dbReference type="EMBL" id="CAJNON010000034">
    <property type="protein sequence ID" value="CAF0833043.1"/>
    <property type="molecule type" value="Genomic_DNA"/>
</dbReference>
<dbReference type="InterPro" id="IPR001258">
    <property type="entry name" value="NHL_repeat"/>
</dbReference>
<evidence type="ECO:0000313" key="3">
    <source>
        <dbReference type="EMBL" id="CAF0813818.1"/>
    </source>
</evidence>
<sequence length="325" mass="36543">MNKNPHSKYFSIRIIHHSFVFFSLTEEPLKWKKSGLTIIGGGDTSYQLNELNYPRGICMNVENNYIYIADSSNNRIMQWKIGSNNGEIVAGGNEDEDEDVDDIHQLLTPSDVIIDKYNNNSLIICDQNNRRVVRWFHQNEIDPQIIISDFMCEGLALGKDGSLYITIFDGVLRLNQGDKNGIIVAGGNDVGSDLNQLDNPTFILVDDDYSIYISDTPNNRIMKWGKDAKEGIIFASGNDTSTLDRPLGLAMDHLGQIYIADSLNHRIIRWREGDKEGEIIIGGNGFGNLSTQLNTPQDLVFDKQGNLYVSDAANNRIQKFEVDFA</sequence>
<dbReference type="Proteomes" id="UP000663845">
    <property type="component" value="Unassembled WGS sequence"/>
</dbReference>
<accession>A0A813TNN6</accession>
<dbReference type="Pfam" id="PF01436">
    <property type="entry name" value="NHL"/>
    <property type="match status" value="3"/>
</dbReference>
<dbReference type="GO" id="GO:0008270">
    <property type="term" value="F:zinc ion binding"/>
    <property type="evidence" value="ECO:0007669"/>
    <property type="project" value="UniProtKB-KW"/>
</dbReference>
<dbReference type="AlphaFoldDB" id="A0A813TNN6"/>
<keyword evidence="1" id="KW-0677">Repeat</keyword>
<comment type="caution">
    <text evidence="3">The sequence shown here is derived from an EMBL/GenBank/DDBJ whole genome shotgun (WGS) entry which is preliminary data.</text>
</comment>
<dbReference type="InterPro" id="IPR011042">
    <property type="entry name" value="6-blade_b-propeller_TolB-like"/>
</dbReference>
<dbReference type="EMBL" id="CAJNOG010000036">
    <property type="protein sequence ID" value="CAF0813818.1"/>
    <property type="molecule type" value="Genomic_DNA"/>
</dbReference>
<dbReference type="PANTHER" id="PTHR24104:SF25">
    <property type="entry name" value="PROTEIN LIN-41"/>
    <property type="match status" value="1"/>
</dbReference>
<name>A0A813TNN6_9BILA</name>
<dbReference type="SUPFAM" id="SSF101898">
    <property type="entry name" value="NHL repeat"/>
    <property type="match status" value="1"/>
</dbReference>
<dbReference type="Gene3D" id="2.40.10.500">
    <property type="match status" value="1"/>
</dbReference>
<evidence type="ECO:0008006" key="6">
    <source>
        <dbReference type="Google" id="ProtNLM"/>
    </source>
</evidence>
<dbReference type="InterPro" id="IPR050952">
    <property type="entry name" value="TRIM-NHL_E3_ligases"/>
</dbReference>
<evidence type="ECO:0000256" key="1">
    <source>
        <dbReference type="ARBA" id="ARBA00022737"/>
    </source>
</evidence>
<dbReference type="PANTHER" id="PTHR24104">
    <property type="entry name" value="E3 UBIQUITIN-PROTEIN LIGASE NHLRC1-RELATED"/>
    <property type="match status" value="1"/>
</dbReference>
<dbReference type="PROSITE" id="PS51125">
    <property type="entry name" value="NHL"/>
    <property type="match status" value="1"/>
</dbReference>
<dbReference type="CDD" id="cd05819">
    <property type="entry name" value="NHL"/>
    <property type="match status" value="1"/>
</dbReference>
<dbReference type="Gene3D" id="2.120.10.30">
    <property type="entry name" value="TolB, C-terminal domain"/>
    <property type="match status" value="1"/>
</dbReference>
<evidence type="ECO:0000313" key="5">
    <source>
        <dbReference type="Proteomes" id="UP000663845"/>
    </source>
</evidence>
<gene>
    <name evidence="3" type="ORF">JYZ213_LOCUS5923</name>
    <name evidence="4" type="ORF">VCS650_LOCUS5712</name>
</gene>
<feature type="repeat" description="NHL" evidence="2">
    <location>
        <begin position="292"/>
        <end position="323"/>
    </location>
</feature>